<evidence type="ECO:0000313" key="3">
    <source>
        <dbReference type="Proteomes" id="UP000184267"/>
    </source>
</evidence>
<dbReference type="EMBL" id="MNAD01000872">
    <property type="protein sequence ID" value="OJT09870.1"/>
    <property type="molecule type" value="Genomic_DNA"/>
</dbReference>
<gene>
    <name evidence="2" type="ORF">TRAPUB_13613</name>
</gene>
<dbReference type="OMA" id="WLIFNIG"/>
<dbReference type="STRING" id="154538.A0A1M2VQN9"/>
<organism evidence="2 3">
    <name type="scientific">Trametes pubescens</name>
    <name type="common">White-rot fungus</name>
    <dbReference type="NCBI Taxonomy" id="154538"/>
    <lineage>
        <taxon>Eukaryota</taxon>
        <taxon>Fungi</taxon>
        <taxon>Dikarya</taxon>
        <taxon>Basidiomycota</taxon>
        <taxon>Agaricomycotina</taxon>
        <taxon>Agaricomycetes</taxon>
        <taxon>Polyporales</taxon>
        <taxon>Polyporaceae</taxon>
        <taxon>Trametes</taxon>
    </lineage>
</organism>
<dbReference type="AlphaFoldDB" id="A0A1M2VQN9"/>
<dbReference type="Proteomes" id="UP000184267">
    <property type="component" value="Unassembled WGS sequence"/>
</dbReference>
<keyword evidence="1" id="KW-1133">Transmembrane helix</keyword>
<comment type="caution">
    <text evidence="2">The sequence shown here is derived from an EMBL/GenBank/DDBJ whole genome shotgun (WGS) entry which is preliminary data.</text>
</comment>
<keyword evidence="3" id="KW-1185">Reference proteome</keyword>
<dbReference type="OrthoDB" id="3232296at2759"/>
<accession>A0A1M2VQN9</accession>
<evidence type="ECO:0000256" key="1">
    <source>
        <dbReference type="SAM" id="Phobius"/>
    </source>
</evidence>
<keyword evidence="1" id="KW-0472">Membrane</keyword>
<keyword evidence="1" id="KW-0812">Transmembrane</keyword>
<protein>
    <submittedName>
        <fullName evidence="2">Uncharacterized protein</fullName>
    </submittedName>
</protein>
<reference evidence="2 3" key="1">
    <citation type="submission" date="2016-10" db="EMBL/GenBank/DDBJ databases">
        <title>Genome sequence of the basidiomycete white-rot fungus Trametes pubescens.</title>
        <authorList>
            <person name="Makela M.R."/>
            <person name="Granchi Z."/>
            <person name="Peng M."/>
            <person name="De Vries R.P."/>
            <person name="Grigoriev I."/>
            <person name="Riley R."/>
            <person name="Hilden K."/>
        </authorList>
    </citation>
    <scope>NUCLEOTIDE SEQUENCE [LARGE SCALE GENOMIC DNA]</scope>
    <source>
        <strain evidence="2 3">FBCC735</strain>
    </source>
</reference>
<feature type="transmembrane region" description="Helical" evidence="1">
    <location>
        <begin position="20"/>
        <end position="44"/>
    </location>
</feature>
<evidence type="ECO:0000313" key="2">
    <source>
        <dbReference type="EMBL" id="OJT09870.1"/>
    </source>
</evidence>
<feature type="transmembrane region" description="Helical" evidence="1">
    <location>
        <begin position="53"/>
        <end position="73"/>
    </location>
</feature>
<name>A0A1M2VQN9_TRAPU</name>
<proteinExistence type="predicted"/>
<sequence length="87" mass="9188">MPCGTGVDAAELGTNARGDLAIWSAFKIGGDQVLLPLLVATFLLSRTIVRHPVVINVCCSWIMAGIVSSLLYVRLCSVESGRAWLGG</sequence>